<evidence type="ECO:0000313" key="2">
    <source>
        <dbReference type="EMBL" id="MBC3880624.1"/>
    </source>
</evidence>
<organism evidence="2 3">
    <name type="scientific">Undibacterium nitidum</name>
    <dbReference type="NCBI Taxonomy" id="2762298"/>
    <lineage>
        <taxon>Bacteria</taxon>
        <taxon>Pseudomonadati</taxon>
        <taxon>Pseudomonadota</taxon>
        <taxon>Betaproteobacteria</taxon>
        <taxon>Burkholderiales</taxon>
        <taxon>Oxalobacteraceae</taxon>
        <taxon>Undibacterium</taxon>
    </lineage>
</organism>
<keyword evidence="3" id="KW-1185">Reference proteome</keyword>
<name>A0A923HJM8_9BURK</name>
<keyword evidence="1" id="KW-0812">Transmembrane</keyword>
<protein>
    <recommendedName>
        <fullName evidence="4">SH3 domain-containing protein</fullName>
    </recommendedName>
</protein>
<keyword evidence="1" id="KW-1133">Transmembrane helix</keyword>
<gene>
    <name evidence="2" type="ORF">H8K36_04510</name>
</gene>
<keyword evidence="1" id="KW-0472">Membrane</keyword>
<accession>A0A923HJM8</accession>
<dbReference type="PROSITE" id="PS51257">
    <property type="entry name" value="PROKAR_LIPOPROTEIN"/>
    <property type="match status" value="1"/>
</dbReference>
<dbReference type="AlphaFoldDB" id="A0A923HJM8"/>
<evidence type="ECO:0000313" key="3">
    <source>
        <dbReference type="Proteomes" id="UP000627446"/>
    </source>
</evidence>
<comment type="caution">
    <text evidence="2">The sequence shown here is derived from an EMBL/GenBank/DDBJ whole genome shotgun (WGS) entry which is preliminary data.</text>
</comment>
<feature type="transmembrane region" description="Helical" evidence="1">
    <location>
        <begin position="21"/>
        <end position="39"/>
    </location>
</feature>
<sequence length="124" mass="13251">MRCTLQEKTHNSALATVRKNASLIVAFVVVVVGCAIWVADVIGDRSYQVVVVSPARLLSIAPTDYPDKNPVVTTIKPGESLKVIRVRYGKDFETLKVETTSGNVGWVIPGDGVKVVSRGEANGG</sequence>
<proteinExistence type="predicted"/>
<evidence type="ECO:0008006" key="4">
    <source>
        <dbReference type="Google" id="ProtNLM"/>
    </source>
</evidence>
<dbReference type="EMBL" id="JACOFZ010000001">
    <property type="protein sequence ID" value="MBC3880624.1"/>
    <property type="molecule type" value="Genomic_DNA"/>
</dbReference>
<reference evidence="2" key="1">
    <citation type="submission" date="2020-08" db="EMBL/GenBank/DDBJ databases">
        <title>Novel species isolated from subtropical streams in China.</title>
        <authorList>
            <person name="Lu H."/>
        </authorList>
    </citation>
    <scope>NUCLEOTIDE SEQUENCE</scope>
    <source>
        <strain evidence="2">LX22W</strain>
    </source>
</reference>
<dbReference type="Proteomes" id="UP000627446">
    <property type="component" value="Unassembled WGS sequence"/>
</dbReference>
<evidence type="ECO:0000256" key="1">
    <source>
        <dbReference type="SAM" id="Phobius"/>
    </source>
</evidence>
<dbReference type="RefSeq" id="WP_186914886.1">
    <property type="nucleotide sequence ID" value="NZ_JACOFZ010000001.1"/>
</dbReference>